<gene>
    <name evidence="1" type="ORF">CesoFtcFv8_019959</name>
</gene>
<reference evidence="1 2" key="1">
    <citation type="journal article" date="2023" name="Mol. Biol. Evol.">
        <title>Genomics of Secondarily Temperate Adaptation in the Only Non-Antarctic Icefish.</title>
        <authorList>
            <person name="Rivera-Colon A.G."/>
            <person name="Rayamajhi N."/>
            <person name="Minhas B.F."/>
            <person name="Madrigal G."/>
            <person name="Bilyk K.T."/>
            <person name="Yoon V."/>
            <person name="Hune M."/>
            <person name="Gregory S."/>
            <person name="Cheng C.H.C."/>
            <person name="Catchen J.M."/>
        </authorList>
    </citation>
    <scope>NUCLEOTIDE SEQUENCE [LARGE SCALE GENOMIC DNA]</scope>
    <source>
        <strain evidence="1">JC2023a</strain>
    </source>
</reference>
<dbReference type="EMBL" id="JAULUE010002061">
    <property type="protein sequence ID" value="KAK5883656.1"/>
    <property type="molecule type" value="Genomic_DNA"/>
</dbReference>
<accession>A0AAN8GLQ3</accession>
<evidence type="ECO:0000313" key="2">
    <source>
        <dbReference type="Proteomes" id="UP001335648"/>
    </source>
</evidence>
<proteinExistence type="predicted"/>
<evidence type="ECO:0000313" key="1">
    <source>
        <dbReference type="EMBL" id="KAK5883656.1"/>
    </source>
</evidence>
<sequence length="79" mass="8714">MVFGCLGGVSRLGESLQERPLLPHSQRCLCRVAAALEDLSPPKEALIRAWSLWRNGVAGRQRRVHTGGFGCSCRRIGRI</sequence>
<keyword evidence="2" id="KW-1185">Reference proteome</keyword>
<dbReference type="AlphaFoldDB" id="A0AAN8GLQ3"/>
<protein>
    <submittedName>
        <fullName evidence="1">Uncharacterized protein</fullName>
    </submittedName>
</protein>
<dbReference type="Proteomes" id="UP001335648">
    <property type="component" value="Unassembled WGS sequence"/>
</dbReference>
<name>A0AAN8GLQ3_9TELE</name>
<organism evidence="1 2">
    <name type="scientific">Champsocephalus esox</name>
    <name type="common">pike icefish</name>
    <dbReference type="NCBI Taxonomy" id="159716"/>
    <lineage>
        <taxon>Eukaryota</taxon>
        <taxon>Metazoa</taxon>
        <taxon>Chordata</taxon>
        <taxon>Craniata</taxon>
        <taxon>Vertebrata</taxon>
        <taxon>Euteleostomi</taxon>
        <taxon>Actinopterygii</taxon>
        <taxon>Neopterygii</taxon>
        <taxon>Teleostei</taxon>
        <taxon>Neoteleostei</taxon>
        <taxon>Acanthomorphata</taxon>
        <taxon>Eupercaria</taxon>
        <taxon>Perciformes</taxon>
        <taxon>Notothenioidei</taxon>
        <taxon>Channichthyidae</taxon>
        <taxon>Champsocephalus</taxon>
    </lineage>
</organism>
<comment type="caution">
    <text evidence="1">The sequence shown here is derived from an EMBL/GenBank/DDBJ whole genome shotgun (WGS) entry which is preliminary data.</text>
</comment>